<accession>A0A4S4G0P7</accession>
<gene>
    <name evidence="1" type="ORF">E5986_10640</name>
</gene>
<organism evidence="1 2">
    <name type="scientific">Adlercreutzia caecimuris</name>
    <dbReference type="NCBI Taxonomy" id="671266"/>
    <lineage>
        <taxon>Bacteria</taxon>
        <taxon>Bacillati</taxon>
        <taxon>Actinomycetota</taxon>
        <taxon>Coriobacteriia</taxon>
        <taxon>Eggerthellales</taxon>
        <taxon>Eggerthellaceae</taxon>
        <taxon>Adlercreutzia</taxon>
    </lineage>
</organism>
<comment type="caution">
    <text evidence="1">The sequence shown here is derived from an EMBL/GenBank/DDBJ whole genome shotgun (WGS) entry which is preliminary data.</text>
</comment>
<protein>
    <submittedName>
        <fullName evidence="1">Uncharacterized protein</fullName>
    </submittedName>
</protein>
<dbReference type="EMBL" id="SSTJ01000019">
    <property type="protein sequence ID" value="THG35955.1"/>
    <property type="molecule type" value="Genomic_DNA"/>
</dbReference>
<proteinExistence type="predicted"/>
<evidence type="ECO:0000313" key="2">
    <source>
        <dbReference type="Proteomes" id="UP000308978"/>
    </source>
</evidence>
<reference evidence="1 2" key="1">
    <citation type="submission" date="2019-04" db="EMBL/GenBank/DDBJ databases">
        <title>Microbes associate with the intestines of laboratory mice.</title>
        <authorList>
            <person name="Navarre W."/>
            <person name="Wong E."/>
            <person name="Huang K.C."/>
            <person name="Tropini C."/>
            <person name="Ng K."/>
            <person name="Yu B."/>
        </authorList>
    </citation>
    <scope>NUCLEOTIDE SEQUENCE [LARGE SCALE GENOMIC DNA]</scope>
    <source>
        <strain evidence="1 2">NM80_B27</strain>
    </source>
</reference>
<evidence type="ECO:0000313" key="1">
    <source>
        <dbReference type="EMBL" id="THG35955.1"/>
    </source>
</evidence>
<dbReference type="Proteomes" id="UP000308978">
    <property type="component" value="Unassembled WGS sequence"/>
</dbReference>
<name>A0A4S4G0P7_9ACTN</name>
<sequence length="70" mass="8194">MSRLDFEGVCLYRCAKKLFADASIARNKIDSERSTAPLYSCTEFFAYLEDAHDLVCEEVDRQRRYSVFSR</sequence>
<dbReference type="AlphaFoldDB" id="A0A4S4G0P7"/>